<keyword evidence="3" id="KW-1185">Reference proteome</keyword>
<name>A0A5C4V554_9ACTN</name>
<dbReference type="OrthoDB" id="3700382at2"/>
<dbReference type="RefSeq" id="WP_139643136.1">
    <property type="nucleotide sequence ID" value="NZ_BAAAZS010000152.1"/>
</dbReference>
<dbReference type="EMBL" id="VDGT01000006">
    <property type="protein sequence ID" value="TNM30987.1"/>
    <property type="molecule type" value="Genomic_DNA"/>
</dbReference>
<comment type="caution">
    <text evidence="2">The sequence shown here is derived from an EMBL/GenBank/DDBJ whole genome shotgun (WGS) entry which is preliminary data.</text>
</comment>
<sequence>MSDGDGGGGFGGDDGDWLGDGGGRSRFTGGGGGGAGDGHGGGRATGGRDRGSGCGLALLLLVALALFAAFAENDERGPGGSASPSPPPADSGAGWDEPAEDHDAQPQPEPHPVEDASAGDCFANAGTPDDADLEPVTCGDGVFEVREVIPAHADCLDYTDAETVDWTVAYPSLDVRLCLAYRHSGGSAYHAGAGGCVYGGQTDDAPWEETPCQTGNFTVVDRFDGESSWDDCDRSAPGHHGRSFSVSGWDTLDVRLCLRMNYPDDAGLAAVDNCLLMTGPENAPTFSFTGCGQANVYVTGRADGGPGGDFCGDYGATTWRHEHFPELGYTVCWQWL</sequence>
<dbReference type="Proteomes" id="UP000311713">
    <property type="component" value="Unassembled WGS sequence"/>
</dbReference>
<feature type="region of interest" description="Disordered" evidence="1">
    <location>
        <begin position="1"/>
        <end position="49"/>
    </location>
</feature>
<feature type="region of interest" description="Disordered" evidence="1">
    <location>
        <begin position="74"/>
        <end position="126"/>
    </location>
</feature>
<evidence type="ECO:0000256" key="1">
    <source>
        <dbReference type="SAM" id="MobiDB-lite"/>
    </source>
</evidence>
<evidence type="ECO:0000313" key="2">
    <source>
        <dbReference type="EMBL" id="TNM30987.1"/>
    </source>
</evidence>
<organism evidence="2 3">
    <name type="scientific">Streptomyces sedi</name>
    <dbReference type="NCBI Taxonomy" id="555059"/>
    <lineage>
        <taxon>Bacteria</taxon>
        <taxon>Bacillati</taxon>
        <taxon>Actinomycetota</taxon>
        <taxon>Actinomycetes</taxon>
        <taxon>Kitasatosporales</taxon>
        <taxon>Streptomycetaceae</taxon>
        <taxon>Streptomyces</taxon>
    </lineage>
</organism>
<dbReference type="AlphaFoldDB" id="A0A5C4V554"/>
<protein>
    <submittedName>
        <fullName evidence="2">Uncharacterized protein</fullName>
    </submittedName>
</protein>
<proteinExistence type="predicted"/>
<evidence type="ECO:0000313" key="3">
    <source>
        <dbReference type="Proteomes" id="UP000311713"/>
    </source>
</evidence>
<reference evidence="2 3" key="1">
    <citation type="submission" date="2019-06" db="EMBL/GenBank/DDBJ databases">
        <title>Draft genome of Streptomyces sedi sp. JCM16909.</title>
        <authorList>
            <person name="Klykleung N."/>
            <person name="Tanasupawat S."/>
            <person name="Kudo T."/>
            <person name="Yuki M."/>
            <person name="Ohkuma M."/>
        </authorList>
    </citation>
    <scope>NUCLEOTIDE SEQUENCE [LARGE SCALE GENOMIC DNA]</scope>
    <source>
        <strain evidence="2 3">JCM 16909</strain>
    </source>
</reference>
<gene>
    <name evidence="2" type="ORF">FH715_09805</name>
</gene>
<feature type="compositionally biased region" description="Gly residues" evidence="1">
    <location>
        <begin position="1"/>
        <end position="45"/>
    </location>
</feature>
<accession>A0A5C4V554</accession>